<evidence type="ECO:0000256" key="10">
    <source>
        <dbReference type="SAM" id="MobiDB-lite"/>
    </source>
</evidence>
<dbReference type="InterPro" id="IPR003609">
    <property type="entry name" value="Pan_app"/>
</dbReference>
<sequence>MPYRVFCILLNFIIFLYLTSGDSITKKNDKRPELNLQVCVQSFDIHKDKIIRTEDSRQLGAKYLNEIDLDSREECLKLCCETDQCDVFVFEEKRPGSCYLFHCGPPNDFKCKFTSHANYSSAVLNSNRNGPSTAELEEQIRRTQQEHELESLRKLADPPSIEYTVSESTAILAITQTPKSLVITTPISKKEGCSRNQFECRTSGDCIAIYNACDGVPQCADASDEAAELGCPTERPTVASPLLQQPLPLSSPDSMKWQMMQHHKSLVPSYTHGQERDSKTWQSSGSPRQGVPPPQNIQYPVQQVVMPQPQLNIGSQGYQWEYQPLYEQNKAAYAAINTFHGQNNLNPYEMEQSHIFNHKGPGVIGENGAESGVYIDANRQYAPYFPSPNHGMWQEGQPQPPPAPSAIPNSLHSQSIAQHESLENTASPPPCKPSTNEEEIPSRTNPRTDTDVKTQKAVYIEKSNDHADKKSNSISKNQGNSNYVKTLETQVVEHEKKSKITEDNHKELEKSHMVAEHLQHINSDSKVLRPRGAVISLALGLTATAMMAALIACRLRVVRRRGRRGHGPYAHDADYLVNGMYL</sequence>
<dbReference type="GeneID" id="107264751"/>
<gene>
    <name evidence="16" type="primary">LOC107264751</name>
</gene>
<keyword evidence="2 11" id="KW-0812">Transmembrane</keyword>
<dbReference type="PANTHER" id="PTHR46876:SF1">
    <property type="entry name" value="LOW-DENSITY LIPOPROTEIN RECEPTOR-RELATED PROTEIN 11"/>
    <property type="match status" value="1"/>
</dbReference>
<keyword evidence="15" id="KW-1185">Reference proteome</keyword>
<evidence type="ECO:0000259" key="14">
    <source>
        <dbReference type="PROSITE" id="PS50986"/>
    </source>
</evidence>
<feature type="coiled-coil region" evidence="9">
    <location>
        <begin position="484"/>
        <end position="511"/>
    </location>
</feature>
<dbReference type="KEGG" id="ccin:107264751"/>
<dbReference type="PROSITE" id="PS50948">
    <property type="entry name" value="PAN"/>
    <property type="match status" value="1"/>
</dbReference>
<accession>A0AAJ7BL68</accession>
<dbReference type="AlphaFoldDB" id="A0AAJ7BL68"/>
<evidence type="ECO:0000256" key="9">
    <source>
        <dbReference type="SAM" id="Coils"/>
    </source>
</evidence>
<keyword evidence="4 11" id="KW-1133">Transmembrane helix</keyword>
<feature type="compositionally biased region" description="Basic and acidic residues" evidence="10">
    <location>
        <begin position="462"/>
        <end position="471"/>
    </location>
</feature>
<dbReference type="CDD" id="cd00112">
    <property type="entry name" value="LDLa"/>
    <property type="match status" value="1"/>
</dbReference>
<dbReference type="Pfam" id="PF00057">
    <property type="entry name" value="Ldl_recept_a"/>
    <property type="match status" value="1"/>
</dbReference>
<feature type="transmembrane region" description="Helical" evidence="11">
    <location>
        <begin position="533"/>
        <end position="555"/>
    </location>
</feature>
<feature type="signal peptide" evidence="12">
    <location>
        <begin position="1"/>
        <end position="21"/>
    </location>
</feature>
<dbReference type="InterPro" id="IPR036055">
    <property type="entry name" value="LDL_receptor-like_sf"/>
</dbReference>
<feature type="compositionally biased region" description="Polar residues" evidence="10">
    <location>
        <begin position="410"/>
        <end position="426"/>
    </location>
</feature>
<feature type="domain" description="MANSC" evidence="14">
    <location>
        <begin position="45"/>
        <end position="122"/>
    </location>
</feature>
<dbReference type="InterPro" id="IPR013980">
    <property type="entry name" value="MANSC_dom"/>
</dbReference>
<dbReference type="PANTHER" id="PTHR46876">
    <property type="entry name" value="LOW-DENSITY LIPOPROTEIN RECEPTOR-RELATED PROTEIN 11"/>
    <property type="match status" value="1"/>
</dbReference>
<comment type="subcellular location">
    <subcellularLocation>
        <location evidence="1">Membrane</location>
        <topology evidence="1">Single-pass type I membrane protein</topology>
    </subcellularLocation>
</comment>
<dbReference type="PROSITE" id="PS50986">
    <property type="entry name" value="MANSC"/>
    <property type="match status" value="1"/>
</dbReference>
<feature type="chain" id="PRO_5042569084" evidence="12">
    <location>
        <begin position="22"/>
        <end position="582"/>
    </location>
</feature>
<comment type="caution">
    <text evidence="8">Lacks conserved residue(s) required for the propagation of feature annotation.</text>
</comment>
<keyword evidence="7" id="KW-0325">Glycoprotein</keyword>
<evidence type="ECO:0000259" key="13">
    <source>
        <dbReference type="PROSITE" id="PS50948"/>
    </source>
</evidence>
<reference evidence="16" key="1">
    <citation type="submission" date="2025-08" db="UniProtKB">
        <authorList>
            <consortium name="RefSeq"/>
        </authorList>
    </citation>
    <scope>IDENTIFICATION</scope>
</reference>
<dbReference type="SMART" id="SM00192">
    <property type="entry name" value="LDLa"/>
    <property type="match status" value="1"/>
</dbReference>
<evidence type="ECO:0000256" key="7">
    <source>
        <dbReference type="ARBA" id="ARBA00023180"/>
    </source>
</evidence>
<dbReference type="InterPro" id="IPR023415">
    <property type="entry name" value="LDLR_class-A_CS"/>
</dbReference>
<dbReference type="SUPFAM" id="SSF57424">
    <property type="entry name" value="LDL receptor-like module"/>
    <property type="match status" value="1"/>
</dbReference>
<protein>
    <submittedName>
        <fullName evidence="16">Uncharacterized protein LOC107264751</fullName>
    </submittedName>
</protein>
<evidence type="ECO:0000256" key="4">
    <source>
        <dbReference type="ARBA" id="ARBA00022989"/>
    </source>
</evidence>
<keyword evidence="5 11" id="KW-0472">Membrane</keyword>
<evidence type="ECO:0000256" key="8">
    <source>
        <dbReference type="PROSITE-ProRule" id="PRU00124"/>
    </source>
</evidence>
<evidence type="ECO:0000256" key="6">
    <source>
        <dbReference type="ARBA" id="ARBA00023157"/>
    </source>
</evidence>
<feature type="region of interest" description="Disordered" evidence="10">
    <location>
        <begin position="269"/>
        <end position="295"/>
    </location>
</feature>
<dbReference type="PROSITE" id="PS50068">
    <property type="entry name" value="LDLRA_2"/>
    <property type="match status" value="1"/>
</dbReference>
<dbReference type="InterPro" id="IPR002172">
    <property type="entry name" value="LDrepeatLR_classA_rpt"/>
</dbReference>
<evidence type="ECO:0000256" key="3">
    <source>
        <dbReference type="ARBA" id="ARBA00022729"/>
    </source>
</evidence>
<evidence type="ECO:0000256" key="2">
    <source>
        <dbReference type="ARBA" id="ARBA00022692"/>
    </source>
</evidence>
<keyword evidence="6" id="KW-1015">Disulfide bond</keyword>
<dbReference type="RefSeq" id="XP_015588825.1">
    <property type="nucleotide sequence ID" value="XM_015733339.2"/>
</dbReference>
<feature type="domain" description="Apple" evidence="13">
    <location>
        <begin position="39"/>
        <end position="124"/>
    </location>
</feature>
<evidence type="ECO:0000256" key="5">
    <source>
        <dbReference type="ARBA" id="ARBA00023136"/>
    </source>
</evidence>
<feature type="region of interest" description="Disordered" evidence="10">
    <location>
        <begin position="386"/>
        <end position="454"/>
    </location>
</feature>
<evidence type="ECO:0000313" key="16">
    <source>
        <dbReference type="RefSeq" id="XP_015588825.1"/>
    </source>
</evidence>
<evidence type="ECO:0000313" key="15">
    <source>
        <dbReference type="Proteomes" id="UP000694920"/>
    </source>
</evidence>
<dbReference type="SMART" id="SM00765">
    <property type="entry name" value="MANEC"/>
    <property type="match status" value="1"/>
</dbReference>
<evidence type="ECO:0000256" key="1">
    <source>
        <dbReference type="ARBA" id="ARBA00004479"/>
    </source>
</evidence>
<dbReference type="Proteomes" id="UP000694920">
    <property type="component" value="Unplaced"/>
</dbReference>
<organism evidence="15 16">
    <name type="scientific">Cephus cinctus</name>
    <name type="common">Wheat stem sawfly</name>
    <dbReference type="NCBI Taxonomy" id="211228"/>
    <lineage>
        <taxon>Eukaryota</taxon>
        <taxon>Metazoa</taxon>
        <taxon>Ecdysozoa</taxon>
        <taxon>Arthropoda</taxon>
        <taxon>Hexapoda</taxon>
        <taxon>Insecta</taxon>
        <taxon>Pterygota</taxon>
        <taxon>Neoptera</taxon>
        <taxon>Endopterygota</taxon>
        <taxon>Hymenoptera</taxon>
        <taxon>Cephoidea</taxon>
        <taxon>Cephidae</taxon>
        <taxon>Cephus</taxon>
    </lineage>
</organism>
<evidence type="ECO:0000256" key="12">
    <source>
        <dbReference type="SAM" id="SignalP"/>
    </source>
</evidence>
<dbReference type="Pfam" id="PF07502">
    <property type="entry name" value="MANEC"/>
    <property type="match status" value="1"/>
</dbReference>
<keyword evidence="3 12" id="KW-0732">Signal</keyword>
<evidence type="ECO:0000256" key="11">
    <source>
        <dbReference type="SAM" id="Phobius"/>
    </source>
</evidence>
<dbReference type="PROSITE" id="PS01209">
    <property type="entry name" value="LDLRA_1"/>
    <property type="match status" value="1"/>
</dbReference>
<name>A0AAJ7BL68_CEPCN</name>
<feature type="region of interest" description="Disordered" evidence="10">
    <location>
        <begin position="461"/>
        <end position="480"/>
    </location>
</feature>
<dbReference type="Gene3D" id="4.10.400.10">
    <property type="entry name" value="Low-density Lipoprotein Receptor"/>
    <property type="match status" value="1"/>
</dbReference>
<dbReference type="InterPro" id="IPR011106">
    <property type="entry name" value="MANSC_N"/>
</dbReference>
<dbReference type="GO" id="GO:0016020">
    <property type="term" value="C:membrane"/>
    <property type="evidence" value="ECO:0007669"/>
    <property type="project" value="UniProtKB-SubCell"/>
</dbReference>
<keyword evidence="9" id="KW-0175">Coiled coil</keyword>
<proteinExistence type="predicted"/>